<dbReference type="KEGG" id="ndi:NDAI_0D04340"/>
<dbReference type="OMA" id="THEDHIV"/>
<evidence type="ECO:0000313" key="1">
    <source>
        <dbReference type="EMBL" id="CCD24748.1"/>
    </source>
</evidence>
<keyword evidence="2" id="KW-1185">Reference proteome</keyword>
<dbReference type="HOGENOM" id="CLU_1019726_0_0_1"/>
<sequence>MKSFLTKNYKKQTASSSSSLSLSLSLYPSKQLSTATTIGTHIKPFQPLKPSLFSHRIIPNSTINFNNTYNNNIHDQLLRRNNQKDLIKIDKIINILQLKEKNNRFNINPLELTKLLYVQKLNSYITIRNNDSKKITLKNLLNLGGSILNLQILKFYLNLYGEGTNMYQNTNNNMNNMNNSFKLKNLQNSILKFTLSLNNNSTGNNVNLLGISNLNQPENKIPKRIRIKFDSNCLLIILGYLEMAMPTTKGRDILHPFIIERFIKPYIKHKYRI</sequence>
<protein>
    <submittedName>
        <fullName evidence="1">Uncharacterized protein</fullName>
    </submittedName>
</protein>
<reference evidence="1 2" key="1">
    <citation type="journal article" date="2011" name="Proc. Natl. Acad. Sci. U.S.A.">
        <title>Evolutionary erosion of yeast sex chromosomes by mating-type switching accidents.</title>
        <authorList>
            <person name="Gordon J.L."/>
            <person name="Armisen D."/>
            <person name="Proux-Wera E."/>
            <person name="Oheigeartaigh S.S."/>
            <person name="Byrne K.P."/>
            <person name="Wolfe K.H."/>
        </authorList>
    </citation>
    <scope>NUCLEOTIDE SEQUENCE [LARGE SCALE GENOMIC DNA]</scope>
    <source>
        <strain evidence="2">ATCC 10597 / BCRC 20456 / CBS 421 / NBRC 0211 / NRRL Y-12639</strain>
    </source>
</reference>
<accession>G0WAD7</accession>
<proteinExistence type="predicted"/>
<dbReference type="GeneID" id="11495048"/>
<evidence type="ECO:0000313" key="2">
    <source>
        <dbReference type="Proteomes" id="UP000000689"/>
    </source>
</evidence>
<organism evidence="1 2">
    <name type="scientific">Naumovozyma dairenensis (strain ATCC 10597 / BCRC 20456 / CBS 421 / NBRC 0211 / NRRL Y-12639)</name>
    <name type="common">Saccharomyces dairenensis</name>
    <dbReference type="NCBI Taxonomy" id="1071378"/>
    <lineage>
        <taxon>Eukaryota</taxon>
        <taxon>Fungi</taxon>
        <taxon>Dikarya</taxon>
        <taxon>Ascomycota</taxon>
        <taxon>Saccharomycotina</taxon>
        <taxon>Saccharomycetes</taxon>
        <taxon>Saccharomycetales</taxon>
        <taxon>Saccharomycetaceae</taxon>
        <taxon>Naumovozyma</taxon>
    </lineage>
</organism>
<dbReference type="RefSeq" id="XP_003669991.1">
    <property type="nucleotide sequence ID" value="XM_003669943.1"/>
</dbReference>
<dbReference type="AlphaFoldDB" id="G0WAD7"/>
<name>G0WAD7_NAUDC</name>
<gene>
    <name evidence="1" type="primary">NDAI0D04340</name>
    <name evidence="1" type="ordered locus">NDAI_0D04340</name>
</gene>
<dbReference type="Proteomes" id="UP000000689">
    <property type="component" value="Chromosome 4"/>
</dbReference>
<dbReference type="EMBL" id="HE580270">
    <property type="protein sequence ID" value="CCD24748.1"/>
    <property type="molecule type" value="Genomic_DNA"/>
</dbReference>